<dbReference type="GO" id="GO:0016485">
    <property type="term" value="P:protein processing"/>
    <property type="evidence" value="ECO:0007669"/>
    <property type="project" value="TreeGrafter"/>
</dbReference>
<dbReference type="AlphaFoldDB" id="A0A7C3F2M2"/>
<name>A0A7C3F2M2_9CREN</name>
<evidence type="ECO:0000256" key="2">
    <source>
        <dbReference type="ARBA" id="ARBA00022670"/>
    </source>
</evidence>
<organism evidence="5">
    <name type="scientific">Candidatus Methanomethylicus mesodigestus</name>
    <dbReference type="NCBI Taxonomy" id="1867258"/>
    <lineage>
        <taxon>Archaea</taxon>
        <taxon>Thermoproteota</taxon>
        <taxon>Methanosuratincolia</taxon>
        <taxon>Candidatus Methanomethylicales</taxon>
        <taxon>Candidatus Methanomethylicaceae</taxon>
        <taxon>Candidatus Methanomethylicus</taxon>
    </lineage>
</organism>
<evidence type="ECO:0000313" key="5">
    <source>
        <dbReference type="EMBL" id="HFK21008.1"/>
    </source>
</evidence>
<dbReference type="PANTHER" id="PTHR30302:SF1">
    <property type="entry name" value="HYDROGENASE 2 MATURATION PROTEASE"/>
    <property type="match status" value="1"/>
</dbReference>
<reference evidence="5" key="1">
    <citation type="journal article" date="2020" name="mSystems">
        <title>Genome- and Community-Level Interaction Insights into Carbon Utilization and Element Cycling Functions of Hydrothermarchaeota in Hydrothermal Sediment.</title>
        <authorList>
            <person name="Zhou Z."/>
            <person name="Liu Y."/>
            <person name="Xu W."/>
            <person name="Pan J."/>
            <person name="Luo Z.H."/>
            <person name="Li M."/>
        </authorList>
    </citation>
    <scope>NUCLEOTIDE SEQUENCE [LARGE SCALE GENOMIC DNA]</scope>
    <source>
        <strain evidence="5">SpSt-468</strain>
    </source>
</reference>
<dbReference type="EMBL" id="DSTX01000011">
    <property type="protein sequence ID" value="HFK21008.1"/>
    <property type="molecule type" value="Genomic_DNA"/>
</dbReference>
<evidence type="ECO:0000256" key="3">
    <source>
        <dbReference type="ARBA" id="ARBA00022750"/>
    </source>
</evidence>
<dbReference type="InterPro" id="IPR000671">
    <property type="entry name" value="Peptidase_A31"/>
</dbReference>
<evidence type="ECO:0000256" key="1">
    <source>
        <dbReference type="ARBA" id="ARBA00006814"/>
    </source>
</evidence>
<protein>
    <submittedName>
        <fullName evidence="5">Hydrogenase maturation protease</fullName>
    </submittedName>
</protein>
<proteinExistence type="inferred from homology"/>
<dbReference type="GO" id="GO:0008047">
    <property type="term" value="F:enzyme activator activity"/>
    <property type="evidence" value="ECO:0007669"/>
    <property type="project" value="InterPro"/>
</dbReference>
<dbReference type="SUPFAM" id="SSF53163">
    <property type="entry name" value="HybD-like"/>
    <property type="match status" value="1"/>
</dbReference>
<accession>A0A7C3F2M2</accession>
<dbReference type="PANTHER" id="PTHR30302">
    <property type="entry name" value="HYDROGENASE 1 MATURATION PROTEASE"/>
    <property type="match status" value="1"/>
</dbReference>
<dbReference type="Gene3D" id="3.40.50.1450">
    <property type="entry name" value="HybD-like"/>
    <property type="match status" value="1"/>
</dbReference>
<dbReference type="NCBIfam" id="TIGR00072">
    <property type="entry name" value="hydrog_prot"/>
    <property type="match status" value="1"/>
</dbReference>
<comment type="caution">
    <text evidence="5">The sequence shown here is derived from an EMBL/GenBank/DDBJ whole genome shotgun (WGS) entry which is preliminary data.</text>
</comment>
<dbReference type="Pfam" id="PF01750">
    <property type="entry name" value="HycI"/>
    <property type="match status" value="1"/>
</dbReference>
<dbReference type="InterPro" id="IPR023430">
    <property type="entry name" value="Pept_HybD-like_dom_sf"/>
</dbReference>
<sequence>MPFEDEVDAFLSGWRKLSLVGVGNELRRDDAAGMAVVRAIERASPKGVLTIIAGPVPENFSGSIKRAQPSHILFFDAVEMGATPGEFSLIREGDLAINALSTHKQSVKVLFMVLREGIPGVRIALVGIQPKTVDFGRGVSRPVSRGVKRLAVSILDVIGRTGGGSDGAKKDD</sequence>
<comment type="similarity">
    <text evidence="1">Belongs to the peptidase A31 family.</text>
</comment>
<keyword evidence="3" id="KW-0064">Aspartyl protease</keyword>
<gene>
    <name evidence="5" type="ORF">ENS19_07030</name>
</gene>
<keyword evidence="4" id="KW-0378">Hydrolase</keyword>
<keyword evidence="2 5" id="KW-0645">Protease</keyword>
<dbReference type="GO" id="GO:0004190">
    <property type="term" value="F:aspartic-type endopeptidase activity"/>
    <property type="evidence" value="ECO:0007669"/>
    <property type="project" value="UniProtKB-KW"/>
</dbReference>
<dbReference type="PRINTS" id="PR00446">
    <property type="entry name" value="HYDRGNUPTAKE"/>
</dbReference>
<evidence type="ECO:0000256" key="4">
    <source>
        <dbReference type="ARBA" id="ARBA00022801"/>
    </source>
</evidence>